<dbReference type="PANTHER" id="PTHR12277:SF81">
    <property type="entry name" value="PROTEIN ABHD13"/>
    <property type="match status" value="1"/>
</dbReference>
<feature type="non-terminal residue" evidence="1">
    <location>
        <position position="144"/>
    </location>
</feature>
<dbReference type="EMBL" id="BART01013788">
    <property type="protein sequence ID" value="GAG81127.1"/>
    <property type="molecule type" value="Genomic_DNA"/>
</dbReference>
<dbReference type="PANTHER" id="PTHR12277">
    <property type="entry name" value="ALPHA/BETA HYDROLASE DOMAIN-CONTAINING PROTEIN"/>
    <property type="match status" value="1"/>
</dbReference>
<organism evidence="1">
    <name type="scientific">marine sediment metagenome</name>
    <dbReference type="NCBI Taxonomy" id="412755"/>
    <lineage>
        <taxon>unclassified sequences</taxon>
        <taxon>metagenomes</taxon>
        <taxon>ecological metagenomes</taxon>
    </lineage>
</organism>
<evidence type="ECO:0000313" key="1">
    <source>
        <dbReference type="EMBL" id="GAG81127.1"/>
    </source>
</evidence>
<proteinExistence type="predicted"/>
<dbReference type="SUPFAM" id="SSF53474">
    <property type="entry name" value="alpha/beta-Hydrolases"/>
    <property type="match status" value="1"/>
</dbReference>
<accession>X1BIS7</accession>
<gene>
    <name evidence="1" type="ORF">S01H4_27966</name>
</gene>
<dbReference type="AlphaFoldDB" id="X1BIS7"/>
<dbReference type="Gene3D" id="3.40.50.1820">
    <property type="entry name" value="alpha/beta hydrolase"/>
    <property type="match status" value="1"/>
</dbReference>
<name>X1BIS7_9ZZZZ</name>
<evidence type="ECO:0008006" key="2">
    <source>
        <dbReference type="Google" id="ProtNLM"/>
    </source>
</evidence>
<sequence>MKTAQAFLLIIVLLFCTISCYRFYTLDVFYFEPETVDEYFQPEDIEDWYHIRWVIPDSLIEPVVLDAKGNKVYGFFVKAPDTIINPVTIIFSNGKDKNINRYWGWVEILWECGYNVFNYDYEGYGKSEGSPSDEACYRDKRKAV</sequence>
<comment type="caution">
    <text evidence="1">The sequence shown here is derived from an EMBL/GenBank/DDBJ whole genome shotgun (WGS) entry which is preliminary data.</text>
</comment>
<dbReference type="InterPro" id="IPR029058">
    <property type="entry name" value="AB_hydrolase_fold"/>
</dbReference>
<protein>
    <recommendedName>
        <fullName evidence="2">Serine aminopeptidase S33 domain-containing protein</fullName>
    </recommendedName>
</protein>
<reference evidence="1" key="1">
    <citation type="journal article" date="2014" name="Front. Microbiol.">
        <title>High frequency of phylogenetically diverse reductive dehalogenase-homologous genes in deep subseafloor sedimentary metagenomes.</title>
        <authorList>
            <person name="Kawai M."/>
            <person name="Futagami T."/>
            <person name="Toyoda A."/>
            <person name="Takaki Y."/>
            <person name="Nishi S."/>
            <person name="Hori S."/>
            <person name="Arai W."/>
            <person name="Tsubouchi T."/>
            <person name="Morono Y."/>
            <person name="Uchiyama I."/>
            <person name="Ito T."/>
            <person name="Fujiyama A."/>
            <person name="Inagaki F."/>
            <person name="Takami H."/>
        </authorList>
    </citation>
    <scope>NUCLEOTIDE SEQUENCE</scope>
    <source>
        <strain evidence="1">Expedition CK06-06</strain>
    </source>
</reference>